<dbReference type="AlphaFoldDB" id="A0A1W1BMW5"/>
<name>A0A1W1BMW5_9ZZZZ</name>
<dbReference type="Pfam" id="PF13304">
    <property type="entry name" value="AAA_21"/>
    <property type="match status" value="1"/>
</dbReference>
<proteinExistence type="predicted"/>
<evidence type="ECO:0000259" key="1">
    <source>
        <dbReference type="Pfam" id="PF13304"/>
    </source>
</evidence>
<gene>
    <name evidence="2" type="ORF">MNB_SV-6-742</name>
</gene>
<dbReference type="InterPro" id="IPR027417">
    <property type="entry name" value="P-loop_NTPase"/>
</dbReference>
<sequence length="286" mass="33815">MSDHFIREIEIKNFKCFEEFKADGFGRVNLIGGKNNVGKTAFMEAIYLSNSNQNLYNIISLRYISDIFWDLMKEVGKKFIDNFIDEKMQSYENNQIKSNLNDLEVNMIFRNNGKANKKKYETLYSKIIENELEDRLDSYLKDFDSDIEKFRIINSQPHCKKNGKFYNLNEFGEGLGKFINFIMLLLSQKSSIILIDEIENGIHYTNLDRLWEIILTISKEQNVQVFATTHSKECIESYARVAKRLEDKEIAFIELCKREEEIKAFIYPYDWFIGEIEQEHEVRGCL</sequence>
<dbReference type="Gene3D" id="3.40.50.300">
    <property type="entry name" value="P-loop containing nucleotide triphosphate hydrolases"/>
    <property type="match status" value="2"/>
</dbReference>
<dbReference type="CDD" id="cd00267">
    <property type="entry name" value="ABC_ATPase"/>
    <property type="match status" value="1"/>
</dbReference>
<dbReference type="GO" id="GO:0005524">
    <property type="term" value="F:ATP binding"/>
    <property type="evidence" value="ECO:0007669"/>
    <property type="project" value="InterPro"/>
</dbReference>
<dbReference type="InterPro" id="IPR003959">
    <property type="entry name" value="ATPase_AAA_core"/>
</dbReference>
<accession>A0A1W1BMW5</accession>
<dbReference type="SUPFAM" id="SSF52540">
    <property type="entry name" value="P-loop containing nucleoside triphosphate hydrolases"/>
    <property type="match status" value="1"/>
</dbReference>
<dbReference type="PANTHER" id="PTHR43581">
    <property type="entry name" value="ATP/GTP PHOSPHATASE"/>
    <property type="match status" value="1"/>
</dbReference>
<protein>
    <recommendedName>
        <fullName evidence="1">ATPase AAA-type core domain-containing protein</fullName>
    </recommendedName>
</protein>
<dbReference type="EMBL" id="FPHC01000035">
    <property type="protein sequence ID" value="SFV54879.1"/>
    <property type="molecule type" value="Genomic_DNA"/>
</dbReference>
<dbReference type="GO" id="GO:0016887">
    <property type="term" value="F:ATP hydrolysis activity"/>
    <property type="evidence" value="ECO:0007669"/>
    <property type="project" value="InterPro"/>
</dbReference>
<dbReference type="PANTHER" id="PTHR43581:SF4">
    <property type="entry name" value="ATP_GTP PHOSPHATASE"/>
    <property type="match status" value="1"/>
</dbReference>
<feature type="domain" description="ATPase AAA-type core" evidence="1">
    <location>
        <begin position="124"/>
        <end position="231"/>
    </location>
</feature>
<evidence type="ECO:0000313" key="2">
    <source>
        <dbReference type="EMBL" id="SFV54879.1"/>
    </source>
</evidence>
<dbReference type="InterPro" id="IPR051396">
    <property type="entry name" value="Bact_Antivir_Def_Nuclease"/>
</dbReference>
<reference evidence="2" key="1">
    <citation type="submission" date="2016-10" db="EMBL/GenBank/DDBJ databases">
        <authorList>
            <person name="de Groot N.N."/>
        </authorList>
    </citation>
    <scope>NUCLEOTIDE SEQUENCE</scope>
</reference>
<organism evidence="2">
    <name type="scientific">hydrothermal vent metagenome</name>
    <dbReference type="NCBI Taxonomy" id="652676"/>
    <lineage>
        <taxon>unclassified sequences</taxon>
        <taxon>metagenomes</taxon>
        <taxon>ecological metagenomes</taxon>
    </lineage>
</organism>